<dbReference type="Proteomes" id="UP000278222">
    <property type="component" value="Unassembled WGS sequence"/>
</dbReference>
<gene>
    <name evidence="2" type="ORF">EDC65_0716</name>
</gene>
<evidence type="ECO:0000313" key="3">
    <source>
        <dbReference type="Proteomes" id="UP000278222"/>
    </source>
</evidence>
<name>A0A3N1MKM1_9PROT</name>
<proteinExistence type="predicted"/>
<evidence type="ECO:0000313" key="2">
    <source>
        <dbReference type="EMBL" id="ROQ01536.1"/>
    </source>
</evidence>
<accession>A0A3N1MKM1</accession>
<comment type="caution">
    <text evidence="2">The sequence shown here is derived from an EMBL/GenBank/DDBJ whole genome shotgun (WGS) entry which is preliminary data.</text>
</comment>
<keyword evidence="1" id="KW-0812">Transmembrane</keyword>
<reference evidence="2 3" key="1">
    <citation type="submission" date="2018-11" db="EMBL/GenBank/DDBJ databases">
        <title>Genomic Encyclopedia of Type Strains, Phase IV (KMG-IV): sequencing the most valuable type-strain genomes for metagenomic binning, comparative biology and taxonomic classification.</title>
        <authorList>
            <person name="Goeker M."/>
        </authorList>
    </citation>
    <scope>NUCLEOTIDE SEQUENCE [LARGE SCALE GENOMIC DNA]</scope>
    <source>
        <strain evidence="2 3">DSM 5900</strain>
    </source>
</reference>
<dbReference type="EMBL" id="RJKX01000011">
    <property type="protein sequence ID" value="ROQ01536.1"/>
    <property type="molecule type" value="Genomic_DNA"/>
</dbReference>
<keyword evidence="3" id="KW-1185">Reference proteome</keyword>
<keyword evidence="1" id="KW-0472">Membrane</keyword>
<feature type="transmembrane region" description="Helical" evidence="1">
    <location>
        <begin position="36"/>
        <end position="58"/>
    </location>
</feature>
<sequence>MPLTPTAIGFGVSAATLVFGMWHDRRPWQPGKLSPFWMLFAGTTGCLVFGIHLFNLLLR</sequence>
<organism evidence="2 3">
    <name type="scientific">Stella humosa</name>
    <dbReference type="NCBI Taxonomy" id="94"/>
    <lineage>
        <taxon>Bacteria</taxon>
        <taxon>Pseudomonadati</taxon>
        <taxon>Pseudomonadota</taxon>
        <taxon>Alphaproteobacteria</taxon>
        <taxon>Rhodospirillales</taxon>
        <taxon>Stellaceae</taxon>
        <taxon>Stella</taxon>
    </lineage>
</organism>
<feature type="transmembrane region" description="Helical" evidence="1">
    <location>
        <begin position="6"/>
        <end position="24"/>
    </location>
</feature>
<evidence type="ECO:0000256" key="1">
    <source>
        <dbReference type="SAM" id="Phobius"/>
    </source>
</evidence>
<keyword evidence="1" id="KW-1133">Transmembrane helix</keyword>
<protein>
    <submittedName>
        <fullName evidence="2">Uncharacterized protein</fullName>
    </submittedName>
</protein>
<dbReference type="AlphaFoldDB" id="A0A3N1MKM1"/>
<dbReference type="RefSeq" id="WP_123688283.1">
    <property type="nucleotide sequence ID" value="NZ_AP019700.1"/>
</dbReference>